<dbReference type="RefSeq" id="WP_173946172.1">
    <property type="nucleotide sequence ID" value="NZ_CP102845.1"/>
</dbReference>
<sequence length="94" mass="10012">MENYQFSDNDIFQDAYNTAFGGSATSAQVGNIVDADALLDSSHDYFGGVNVQDSYNTIDQVATNTAVFGNATSAQVAGIVDSDTLVDNSHPIYY</sequence>
<accession>A0ABY5RX96</accession>
<protein>
    <submittedName>
        <fullName evidence="1">Uncharacterized protein</fullName>
    </submittedName>
</protein>
<dbReference type="Proteomes" id="UP001017257">
    <property type="component" value="Chromosome"/>
</dbReference>
<organism evidence="1 2">
    <name type="scientific">Microvirga terrae</name>
    <dbReference type="NCBI Taxonomy" id="2740529"/>
    <lineage>
        <taxon>Bacteria</taxon>
        <taxon>Pseudomonadati</taxon>
        <taxon>Pseudomonadota</taxon>
        <taxon>Alphaproteobacteria</taxon>
        <taxon>Hyphomicrobiales</taxon>
        <taxon>Methylobacteriaceae</taxon>
        <taxon>Microvirga</taxon>
    </lineage>
</organism>
<proteinExistence type="predicted"/>
<name>A0ABY5RX96_9HYPH</name>
<gene>
    <name evidence="1" type="ORF">HPT29_006730</name>
</gene>
<keyword evidence="2" id="KW-1185">Reference proteome</keyword>
<evidence type="ECO:0000313" key="2">
    <source>
        <dbReference type="Proteomes" id="UP001017257"/>
    </source>
</evidence>
<evidence type="ECO:0000313" key="1">
    <source>
        <dbReference type="EMBL" id="UVF20817.1"/>
    </source>
</evidence>
<dbReference type="EMBL" id="CP102845">
    <property type="protein sequence ID" value="UVF20817.1"/>
    <property type="molecule type" value="Genomic_DNA"/>
</dbReference>
<reference evidence="1" key="1">
    <citation type="submission" date="2022-08" db="EMBL/GenBank/DDBJ databases">
        <title>Microvirga terrae sp. nov., isolated from soil.</title>
        <authorList>
            <person name="Kim K.H."/>
            <person name="Seo Y.L."/>
            <person name="Kim J.M."/>
            <person name="Lee J.K."/>
            <person name="Han D.M."/>
            <person name="Jeon C.O."/>
        </authorList>
    </citation>
    <scope>NUCLEOTIDE SEQUENCE</scope>
    <source>
        <strain evidence="1">R24</strain>
    </source>
</reference>